<proteinExistence type="predicted"/>
<evidence type="ECO:0000313" key="2">
    <source>
        <dbReference type="Proteomes" id="UP000281431"/>
    </source>
</evidence>
<reference evidence="1 2" key="1">
    <citation type="submission" date="2018-10" db="EMBL/GenBank/DDBJ databases">
        <title>Natrarchaeobius chitinivorans gen. nov., sp. nov., and Natrarchaeobius haloalkaliphilus sp. nov., alkaliphilic, chitin-utilizing haloarchaea from hypersaline alkaline lakes.</title>
        <authorList>
            <person name="Sorokin D.Y."/>
            <person name="Elcheninov A.G."/>
            <person name="Kostrikina N.A."/>
            <person name="Bale N.J."/>
            <person name="Sinninghe Damste J.S."/>
            <person name="Khijniak T.V."/>
            <person name="Kublanov I.V."/>
            <person name="Toshchakov S.V."/>
        </authorList>
    </citation>
    <scope>NUCLEOTIDE SEQUENCE [LARGE SCALE GENOMIC DNA]</scope>
    <source>
        <strain evidence="1 2">AArcht7</strain>
    </source>
</reference>
<comment type="caution">
    <text evidence="1">The sequence shown here is derived from an EMBL/GenBank/DDBJ whole genome shotgun (WGS) entry which is preliminary data.</text>
</comment>
<dbReference type="OrthoDB" id="325206at2157"/>
<name>A0A3N6MH48_NATCH</name>
<dbReference type="InterPro" id="IPR055951">
    <property type="entry name" value="DUF7529"/>
</dbReference>
<organism evidence="1 2">
    <name type="scientific">Natrarchaeobius chitinivorans</name>
    <dbReference type="NCBI Taxonomy" id="1679083"/>
    <lineage>
        <taxon>Archaea</taxon>
        <taxon>Methanobacteriati</taxon>
        <taxon>Methanobacteriota</taxon>
        <taxon>Stenosarchaea group</taxon>
        <taxon>Halobacteria</taxon>
        <taxon>Halobacteriales</taxon>
        <taxon>Natrialbaceae</taxon>
        <taxon>Natrarchaeobius</taxon>
    </lineage>
</organism>
<sequence length="178" mass="19939">MTADAPTSEAIWTELLEHAGAIAAEYRDAGWDAVVLEPVDVSPSEREERFGLDVRVSDEEYDVVETLVENEDVAFADAEVYYRPPDGDDRRYALVVERDESVETAVFLPLTYSVSRARTVLERALLEEELLAHVRPGGDAEDVASDAGSADVDRWVTFSHDDPSLFLEESDLREWSDE</sequence>
<accession>A0A3N6MH48</accession>
<evidence type="ECO:0000313" key="1">
    <source>
        <dbReference type="EMBL" id="RQH03444.1"/>
    </source>
</evidence>
<gene>
    <name evidence="1" type="ORF">EA472_02495</name>
</gene>
<protein>
    <submittedName>
        <fullName evidence="1">Uncharacterized protein</fullName>
    </submittedName>
</protein>
<dbReference type="AlphaFoldDB" id="A0A3N6MH48"/>
<dbReference type="Pfam" id="PF24373">
    <property type="entry name" value="DUF7529"/>
    <property type="match status" value="1"/>
</dbReference>
<keyword evidence="2" id="KW-1185">Reference proteome</keyword>
<dbReference type="Proteomes" id="UP000281431">
    <property type="component" value="Unassembled WGS sequence"/>
</dbReference>
<dbReference type="EMBL" id="REFZ01000001">
    <property type="protein sequence ID" value="RQH03444.1"/>
    <property type="molecule type" value="Genomic_DNA"/>
</dbReference>